<keyword evidence="4 7" id="KW-0812">Transmembrane</keyword>
<feature type="transmembrane region" description="Helical" evidence="7">
    <location>
        <begin position="109"/>
        <end position="128"/>
    </location>
</feature>
<reference evidence="10 11" key="2">
    <citation type="journal article" date="2013" name="Genome Announc.">
        <title>Genome Sequence of Growth-Improving Paenibacillus mucilaginosus Strain KNP414.</title>
        <authorList>
            <person name="Lu J.J."/>
            <person name="Wang J.F."/>
            <person name="Hu X.F."/>
        </authorList>
    </citation>
    <scope>NUCLEOTIDE SEQUENCE [LARGE SCALE GENOMIC DNA]</scope>
    <source>
        <strain evidence="10 11">KNP414</strain>
    </source>
</reference>
<evidence type="ECO:0000256" key="6">
    <source>
        <dbReference type="ARBA" id="ARBA00023136"/>
    </source>
</evidence>
<dbReference type="KEGG" id="pms:KNP414_03229"/>
<feature type="region of interest" description="Disordered" evidence="8">
    <location>
        <begin position="1"/>
        <end position="41"/>
    </location>
</feature>
<name>F8FDC7_PAEMK</name>
<evidence type="ECO:0000313" key="10">
    <source>
        <dbReference type="EMBL" id="AEI41787.1"/>
    </source>
</evidence>
<keyword evidence="6 7" id="KW-0472">Membrane</keyword>
<feature type="transmembrane region" description="Helical" evidence="7">
    <location>
        <begin position="140"/>
        <end position="160"/>
    </location>
</feature>
<comment type="subcellular location">
    <subcellularLocation>
        <location evidence="1 7">Cell membrane</location>
        <topology evidence="1 7">Multi-pass membrane protein</topology>
    </subcellularLocation>
</comment>
<dbReference type="CDD" id="cd06261">
    <property type="entry name" value="TM_PBP2"/>
    <property type="match status" value="1"/>
</dbReference>
<feature type="domain" description="ABC transmembrane type-1" evidence="9">
    <location>
        <begin position="102"/>
        <end position="290"/>
    </location>
</feature>
<evidence type="ECO:0000256" key="8">
    <source>
        <dbReference type="SAM" id="MobiDB-lite"/>
    </source>
</evidence>
<evidence type="ECO:0000256" key="5">
    <source>
        <dbReference type="ARBA" id="ARBA00022989"/>
    </source>
</evidence>
<proteinExistence type="inferred from homology"/>
<evidence type="ECO:0000256" key="3">
    <source>
        <dbReference type="ARBA" id="ARBA00022475"/>
    </source>
</evidence>
<dbReference type="InterPro" id="IPR000515">
    <property type="entry name" value="MetI-like"/>
</dbReference>
<organism evidence="10 11">
    <name type="scientific">Paenibacillus mucilaginosus (strain KNP414)</name>
    <dbReference type="NCBI Taxonomy" id="1036673"/>
    <lineage>
        <taxon>Bacteria</taxon>
        <taxon>Bacillati</taxon>
        <taxon>Bacillota</taxon>
        <taxon>Bacilli</taxon>
        <taxon>Bacillales</taxon>
        <taxon>Paenibacillaceae</taxon>
        <taxon>Paenibacillus</taxon>
    </lineage>
</organism>
<dbReference type="PROSITE" id="PS50928">
    <property type="entry name" value="ABC_TM1"/>
    <property type="match status" value="1"/>
</dbReference>
<dbReference type="PATRIC" id="fig|1036673.3.peg.2972"/>
<dbReference type="Pfam" id="PF00528">
    <property type="entry name" value="BPD_transp_1"/>
    <property type="match status" value="1"/>
</dbReference>
<feature type="transmembrane region" description="Helical" evidence="7">
    <location>
        <begin position="267"/>
        <end position="289"/>
    </location>
</feature>
<dbReference type="Proteomes" id="UP000006620">
    <property type="component" value="Chromosome"/>
</dbReference>
<accession>F8FDC7</accession>
<dbReference type="AlphaFoldDB" id="F8FDC7"/>
<comment type="similarity">
    <text evidence="7">Belongs to the binding-protein-dependent transport system permease family.</text>
</comment>
<feature type="transmembrane region" description="Helical" evidence="7">
    <location>
        <begin position="217"/>
        <end position="238"/>
    </location>
</feature>
<keyword evidence="3" id="KW-1003">Cell membrane</keyword>
<sequence>MAMDKSVLHPAGAGEPSAAHSGAAYASGGTEGGTGPVKGRLPGSGLPGPIRQLLPPLAAFVVFAGGWEFIVKALDIPPYILPKPSDIVRAGLANKSGLWVSVTTTMTEAVVGFLLSILFGVAGAILLASSKWIEKSVYPYAVILQTIPIVAIAPIIVIWFGAGMNAIVIIAFLIGFFPMLSNTLIGLNSTDHNMKNLFYLYNASPLQTMWKLRIPAALPYIVAGLKISCTLAVIGAIVGEYIAGIGGGQGGLGYAITVAASRLQTPYLFACGLSASLLGIGFFLLVNLFSKWMLSSWHESEMRTEN</sequence>
<keyword evidence="2 7" id="KW-0813">Transport</keyword>
<dbReference type="GO" id="GO:0005886">
    <property type="term" value="C:plasma membrane"/>
    <property type="evidence" value="ECO:0007669"/>
    <property type="project" value="UniProtKB-SubCell"/>
</dbReference>
<dbReference type="Gene3D" id="1.10.3720.10">
    <property type="entry name" value="MetI-like"/>
    <property type="match status" value="1"/>
</dbReference>
<dbReference type="PANTHER" id="PTHR30151:SF41">
    <property type="entry name" value="ABC TRANSPORTER PERMEASE PROTEIN"/>
    <property type="match status" value="1"/>
</dbReference>
<evidence type="ECO:0000259" key="9">
    <source>
        <dbReference type="PROSITE" id="PS50928"/>
    </source>
</evidence>
<evidence type="ECO:0000256" key="4">
    <source>
        <dbReference type="ARBA" id="ARBA00022692"/>
    </source>
</evidence>
<dbReference type="EMBL" id="CP002869">
    <property type="protein sequence ID" value="AEI41787.1"/>
    <property type="molecule type" value="Genomic_DNA"/>
</dbReference>
<keyword evidence="5 7" id="KW-1133">Transmembrane helix</keyword>
<dbReference type="PANTHER" id="PTHR30151">
    <property type="entry name" value="ALKANE SULFONATE ABC TRANSPORTER-RELATED, MEMBRANE SUBUNIT"/>
    <property type="match status" value="1"/>
</dbReference>
<evidence type="ECO:0000256" key="2">
    <source>
        <dbReference type="ARBA" id="ARBA00022448"/>
    </source>
</evidence>
<dbReference type="HOGENOM" id="CLU_046113_2_1_9"/>
<evidence type="ECO:0000256" key="1">
    <source>
        <dbReference type="ARBA" id="ARBA00004651"/>
    </source>
</evidence>
<reference evidence="11" key="1">
    <citation type="submission" date="2011-06" db="EMBL/GenBank/DDBJ databases">
        <title>Complete genome sequence of Paenibacillus mucilaginosus KNP414.</title>
        <authorList>
            <person name="Wang J."/>
            <person name="Hu S."/>
            <person name="Hu X."/>
            <person name="Zhang B."/>
            <person name="Dong D."/>
            <person name="Zhang S."/>
            <person name="Zhao K."/>
            <person name="Wu D."/>
        </authorList>
    </citation>
    <scope>NUCLEOTIDE SEQUENCE [LARGE SCALE GENOMIC DNA]</scope>
    <source>
        <strain evidence="11">KNP414</strain>
    </source>
</reference>
<evidence type="ECO:0000256" key="7">
    <source>
        <dbReference type="RuleBase" id="RU363032"/>
    </source>
</evidence>
<feature type="compositionally biased region" description="Low complexity" evidence="8">
    <location>
        <begin position="17"/>
        <end position="28"/>
    </location>
</feature>
<dbReference type="GO" id="GO:0055085">
    <property type="term" value="P:transmembrane transport"/>
    <property type="evidence" value="ECO:0007669"/>
    <property type="project" value="InterPro"/>
</dbReference>
<dbReference type="InterPro" id="IPR035906">
    <property type="entry name" value="MetI-like_sf"/>
</dbReference>
<dbReference type="SUPFAM" id="SSF161098">
    <property type="entry name" value="MetI-like"/>
    <property type="match status" value="1"/>
</dbReference>
<gene>
    <name evidence="10" type="ordered locus">KNP414_03229</name>
</gene>
<protein>
    <submittedName>
        <fullName evidence="10">Binding-protein-dependent transport systems inner membrane component</fullName>
    </submittedName>
</protein>
<evidence type="ECO:0000313" key="11">
    <source>
        <dbReference type="Proteomes" id="UP000006620"/>
    </source>
</evidence>
<feature type="transmembrane region" description="Helical" evidence="7">
    <location>
        <begin position="166"/>
        <end position="187"/>
    </location>
</feature>
<dbReference type="RefSeq" id="WP_013916946.1">
    <property type="nucleotide sequence ID" value="NC_015690.1"/>
</dbReference>